<dbReference type="PANTHER" id="PTHR45908">
    <property type="entry name" value="PROTEIN CBG11750-RELATED"/>
    <property type="match status" value="1"/>
</dbReference>
<comment type="caution">
    <text evidence="2">The sequence shown here is derived from an EMBL/GenBank/DDBJ whole genome shotgun (WGS) entry which is preliminary data.</text>
</comment>
<keyword evidence="3" id="KW-1185">Reference proteome</keyword>
<protein>
    <submittedName>
        <fullName evidence="2">Uncharacterized protein</fullName>
    </submittedName>
</protein>
<feature type="non-terminal residue" evidence="2">
    <location>
        <position position="192"/>
    </location>
</feature>
<gene>
    <name evidence="2" type="ORF">GCK32_009802</name>
</gene>
<organism evidence="2 3">
    <name type="scientific">Trichostrongylus colubriformis</name>
    <name type="common">Black scour worm</name>
    <dbReference type="NCBI Taxonomy" id="6319"/>
    <lineage>
        <taxon>Eukaryota</taxon>
        <taxon>Metazoa</taxon>
        <taxon>Ecdysozoa</taxon>
        <taxon>Nematoda</taxon>
        <taxon>Chromadorea</taxon>
        <taxon>Rhabditida</taxon>
        <taxon>Rhabditina</taxon>
        <taxon>Rhabditomorpha</taxon>
        <taxon>Strongyloidea</taxon>
        <taxon>Trichostrongylidae</taxon>
        <taxon>Trichostrongylus</taxon>
    </lineage>
</organism>
<evidence type="ECO:0000313" key="2">
    <source>
        <dbReference type="EMBL" id="KAK5983091.1"/>
    </source>
</evidence>
<evidence type="ECO:0000256" key="1">
    <source>
        <dbReference type="SAM" id="SignalP"/>
    </source>
</evidence>
<name>A0AAN8FMU6_TRICO</name>
<dbReference type="EMBL" id="WIXE01004380">
    <property type="protein sequence ID" value="KAK5983091.1"/>
    <property type="molecule type" value="Genomic_DNA"/>
</dbReference>
<reference evidence="2 3" key="1">
    <citation type="submission" date="2019-10" db="EMBL/GenBank/DDBJ databases">
        <title>Assembly and Annotation for the nematode Trichostrongylus colubriformis.</title>
        <authorList>
            <person name="Martin J."/>
        </authorList>
    </citation>
    <scope>NUCLEOTIDE SEQUENCE [LARGE SCALE GENOMIC DNA]</scope>
    <source>
        <strain evidence="2">G859</strain>
        <tissue evidence="2">Whole worm</tissue>
    </source>
</reference>
<keyword evidence="1" id="KW-0732">Signal</keyword>
<dbReference type="AlphaFoldDB" id="A0AAN8FMU6"/>
<dbReference type="Proteomes" id="UP001331761">
    <property type="component" value="Unassembled WGS sequence"/>
</dbReference>
<feature type="chain" id="PRO_5042812789" evidence="1">
    <location>
        <begin position="16"/>
        <end position="192"/>
    </location>
</feature>
<proteinExistence type="predicted"/>
<evidence type="ECO:0000313" key="3">
    <source>
        <dbReference type="Proteomes" id="UP001331761"/>
    </source>
</evidence>
<dbReference type="PANTHER" id="PTHR45908:SF15">
    <property type="entry name" value="FUNGAL LIPASE-LIKE DOMAIN-CONTAINING PROTEIN"/>
    <property type="match status" value="1"/>
</dbReference>
<feature type="signal peptide" evidence="1">
    <location>
        <begin position="1"/>
        <end position="15"/>
    </location>
</feature>
<sequence length="192" mass="21331">MMWLIMASFIPFTNCDKVSLCRQAKDCATCATSYTYTFGLREQCRWCVYVKQCLGPLSCPFGKAIVERDPSRCPKKYSTAKGRKYTDALGRSLFSILLAMGDEDTRCLMNVRPDISYVRRFSIVCDSSGNSCRGLLAVSNDAKAVYVAFIDGGKQKQLSAEVINGIGAQLGAWAKFEDADIGVVSYFHHAFY</sequence>
<accession>A0AAN8FMU6</accession>